<feature type="compositionally biased region" description="Low complexity" evidence="1">
    <location>
        <begin position="1"/>
        <end position="21"/>
    </location>
</feature>
<dbReference type="RefSeq" id="WP_209904499.1">
    <property type="nucleotide sequence ID" value="NZ_BAAAJW010000017.1"/>
</dbReference>
<accession>A0ABS4X5H9</accession>
<dbReference type="Proteomes" id="UP001519290">
    <property type="component" value="Unassembled WGS sequence"/>
</dbReference>
<reference evidence="2 3" key="1">
    <citation type="submission" date="2021-03" db="EMBL/GenBank/DDBJ databases">
        <title>Sequencing the genomes of 1000 actinobacteria strains.</title>
        <authorList>
            <person name="Klenk H.-P."/>
        </authorList>
    </citation>
    <scope>NUCLEOTIDE SEQUENCE [LARGE SCALE GENOMIC DNA]</scope>
    <source>
        <strain evidence="2 3">DSM 14566</strain>
    </source>
</reference>
<dbReference type="EMBL" id="JAGIOD010000002">
    <property type="protein sequence ID" value="MBP2383712.1"/>
    <property type="molecule type" value="Genomic_DNA"/>
</dbReference>
<name>A0ABS4X5H9_9MICO</name>
<evidence type="ECO:0000313" key="2">
    <source>
        <dbReference type="EMBL" id="MBP2383712.1"/>
    </source>
</evidence>
<gene>
    <name evidence="2" type="ORF">JOF43_003701</name>
</gene>
<proteinExistence type="predicted"/>
<comment type="caution">
    <text evidence="2">The sequence shown here is derived from an EMBL/GenBank/DDBJ whole genome shotgun (WGS) entry which is preliminary data.</text>
</comment>
<keyword evidence="3" id="KW-1185">Reference proteome</keyword>
<protein>
    <submittedName>
        <fullName evidence="2">Uncharacterized protein</fullName>
    </submittedName>
</protein>
<feature type="region of interest" description="Disordered" evidence="1">
    <location>
        <begin position="1"/>
        <end position="54"/>
    </location>
</feature>
<evidence type="ECO:0000313" key="3">
    <source>
        <dbReference type="Proteomes" id="UP001519290"/>
    </source>
</evidence>
<sequence length="54" mass="5804">MKLSLASTTRTATSSWRRSFSCPGLGDQPESNPRGGKHAAQAAYQRPLLAISSR</sequence>
<organism evidence="2 3">
    <name type="scientific">Brachybacterium sacelli</name>
    <dbReference type="NCBI Taxonomy" id="173364"/>
    <lineage>
        <taxon>Bacteria</taxon>
        <taxon>Bacillati</taxon>
        <taxon>Actinomycetota</taxon>
        <taxon>Actinomycetes</taxon>
        <taxon>Micrococcales</taxon>
        <taxon>Dermabacteraceae</taxon>
        <taxon>Brachybacterium</taxon>
    </lineage>
</organism>
<evidence type="ECO:0000256" key="1">
    <source>
        <dbReference type="SAM" id="MobiDB-lite"/>
    </source>
</evidence>